<reference evidence="1" key="2">
    <citation type="submission" date="2017-12" db="EMBL/GenBank/DDBJ databases">
        <title>Coralsnake Venomics: Analyses of Venom Gland Transcriptomes and Proteomes of Six Brazilian Taxa.</title>
        <authorList>
            <person name="Aird S.D."/>
            <person name="Jorge da Silva N."/>
            <person name="Qiu L."/>
            <person name="Villar-Briones A."/>
            <person name="Aparecida-Saddi V."/>
            <person name="Campos-Telles M.P."/>
            <person name="Grau M."/>
            <person name="Mikheyev A.S."/>
        </authorList>
    </citation>
    <scope>NUCLEOTIDE SEQUENCE</scope>
    <source>
        <tissue evidence="1">Venom_gland</tissue>
    </source>
</reference>
<name>A0A2H6NGI2_9SAUR</name>
<protein>
    <submittedName>
        <fullName evidence="1">Uncharacterized protein</fullName>
    </submittedName>
</protein>
<accession>A0A2H6NGI2</accession>
<proteinExistence type="predicted"/>
<organism evidence="1">
    <name type="scientific">Micrurus carvalhoi</name>
    <dbReference type="NCBI Taxonomy" id="3147026"/>
    <lineage>
        <taxon>Eukaryota</taxon>
        <taxon>Metazoa</taxon>
        <taxon>Chordata</taxon>
        <taxon>Craniata</taxon>
        <taxon>Vertebrata</taxon>
        <taxon>Euteleostomi</taxon>
        <taxon>Lepidosauria</taxon>
        <taxon>Squamata</taxon>
        <taxon>Bifurcata</taxon>
        <taxon>Unidentata</taxon>
        <taxon>Episquamata</taxon>
        <taxon>Toxicofera</taxon>
        <taxon>Serpentes</taxon>
        <taxon>Colubroidea</taxon>
        <taxon>Elapidae</taxon>
        <taxon>Elapinae</taxon>
        <taxon>Micrurus</taxon>
    </lineage>
</organism>
<evidence type="ECO:0000313" key="1">
    <source>
        <dbReference type="EMBL" id="LAA32065.1"/>
    </source>
</evidence>
<dbReference type="EMBL" id="IACI01093748">
    <property type="protein sequence ID" value="LAA32065.1"/>
    <property type="molecule type" value="Transcribed_RNA"/>
</dbReference>
<reference evidence="1" key="1">
    <citation type="submission" date="2017-07" db="EMBL/GenBank/DDBJ databases">
        <authorList>
            <person name="Mikheyev A."/>
            <person name="Grau M."/>
        </authorList>
    </citation>
    <scope>NUCLEOTIDE SEQUENCE</scope>
    <source>
        <tissue evidence="1">Venom_gland</tissue>
    </source>
</reference>
<dbReference type="AlphaFoldDB" id="A0A2H6NGI2"/>
<sequence length="99" mass="10864">MFTLAYPVQGLNLTGEVFLRHGFIPNYLLGLGSQIGTPWAGCITCRPRLPQFRKGKKVTIRDAIKFDAHVLGQRSPSLATLGLVDFNSQNSSWLDNSGS</sequence>